<dbReference type="InterPro" id="IPR054017">
    <property type="entry name" value="GKRP_SIS_2"/>
</dbReference>
<dbReference type="SUPFAM" id="SSF53697">
    <property type="entry name" value="SIS domain"/>
    <property type="match status" value="1"/>
</dbReference>
<keyword evidence="1" id="KW-0119">Carbohydrate metabolism</keyword>
<dbReference type="GO" id="GO:0005829">
    <property type="term" value="C:cytosol"/>
    <property type="evidence" value="ECO:0007669"/>
    <property type="project" value="TreeGrafter"/>
</dbReference>
<dbReference type="InterPro" id="IPR046348">
    <property type="entry name" value="SIS_dom_sf"/>
</dbReference>
<evidence type="ECO:0000256" key="1">
    <source>
        <dbReference type="ARBA" id="ARBA00023277"/>
    </source>
</evidence>
<dbReference type="STRING" id="461836.A0A0L0DRM0"/>
<dbReference type="GO" id="GO:0042593">
    <property type="term" value="P:glucose homeostasis"/>
    <property type="evidence" value="ECO:0007669"/>
    <property type="project" value="TreeGrafter"/>
</dbReference>
<protein>
    <submittedName>
        <fullName evidence="3">Glucokinase regulator family protein</fullName>
    </submittedName>
</protein>
<name>A0A0L0DRM0_THETB</name>
<dbReference type="PANTHER" id="PTHR10088:SF4">
    <property type="entry name" value="GLUCOKINASE REGULATORY PROTEIN"/>
    <property type="match status" value="1"/>
</dbReference>
<dbReference type="OMA" id="WESADYE"/>
<keyword evidence="3" id="KW-0808">Transferase</keyword>
<dbReference type="eggNOG" id="ENOG502QS2J">
    <property type="taxonomic scope" value="Eukaryota"/>
</dbReference>
<keyword evidence="4" id="KW-1185">Reference proteome</keyword>
<dbReference type="GO" id="GO:0070095">
    <property type="term" value="F:fructose-6-phosphate binding"/>
    <property type="evidence" value="ECO:0007669"/>
    <property type="project" value="TreeGrafter"/>
</dbReference>
<evidence type="ECO:0000259" key="2">
    <source>
        <dbReference type="PROSITE" id="PS51464"/>
    </source>
</evidence>
<proteinExistence type="predicted"/>
<dbReference type="Pfam" id="PF22198">
    <property type="entry name" value="GKRP_SIS_2"/>
    <property type="match status" value="1"/>
</dbReference>
<dbReference type="PROSITE" id="PS01272">
    <property type="entry name" value="GCKR"/>
    <property type="match status" value="1"/>
</dbReference>
<dbReference type="GO" id="GO:0016301">
    <property type="term" value="F:kinase activity"/>
    <property type="evidence" value="ECO:0007669"/>
    <property type="project" value="UniProtKB-KW"/>
</dbReference>
<dbReference type="Gene3D" id="1.10.8.1080">
    <property type="match status" value="1"/>
</dbReference>
<dbReference type="GeneID" id="25568471"/>
<dbReference type="InterPro" id="IPR040190">
    <property type="entry name" value="MURQ/GCKR"/>
</dbReference>
<dbReference type="PROSITE" id="PS51464">
    <property type="entry name" value="SIS"/>
    <property type="match status" value="1"/>
</dbReference>
<keyword evidence="3" id="KW-0418">Kinase</keyword>
<dbReference type="Gene3D" id="3.40.50.10490">
    <property type="entry name" value="Glucose-6-phosphate isomerase like protein, domain 1"/>
    <property type="match status" value="2"/>
</dbReference>
<sequence>MLRYTEQSNALTEELETAARSDVRGMLRLLRCSDNQVFTGFDGEEGLAGAVVREKVATTATELRAACTGAASPLVILSGCGTSGRLAFHVATSFASLVPDRARVAYLIAGGDYALLKSQERGEDDPHQAVTDLEQLIVGLDVVPDLVVYVGITCGLSAPYVAGQLDYVLAKQASEPAIRWIAGLVGFNPVALARSSVIEGWTSSFKDVADALVASMDLPSGAGNFIINPVVGPESVTGSTRMKGGSATKMLLEILVRSALMGASDPAAEALHALDCYAATLRSVYQGENMEVLARLVEAGGASLRSGAPIYYVGSDFGVGHLGIIDASECPPTYGASINDVRGFVDGGWAALGNRNGDLSLAPKDDGFDWQLSTTFLLDELAPALADTGATVVANLPVDTDATKLTDAAATLAALGSIPGVTKIALTVCPAHKVESVGVANAAAVAAGFEPCVVTVTTRSGAASAPLLADSDSWDFLYTELGYKLSFNALTTGAHVLRGKVVGNRMVDLAVSNSKLFARSRGIIAKYGQVDEAAAEAALLRSIYADSVPANVDDLPESAHIKQAMKRVRVVPTAILLAAGAAESVAGARALLDAEPMVGRLIASL</sequence>
<dbReference type="GO" id="GO:0005654">
    <property type="term" value="C:nucleoplasm"/>
    <property type="evidence" value="ECO:0007669"/>
    <property type="project" value="TreeGrafter"/>
</dbReference>
<feature type="domain" description="SIS" evidence="2">
    <location>
        <begin position="59"/>
        <end position="266"/>
    </location>
</feature>
<dbReference type="InterPro" id="IPR001347">
    <property type="entry name" value="SIS_dom"/>
</dbReference>
<evidence type="ECO:0000313" key="4">
    <source>
        <dbReference type="Proteomes" id="UP000054408"/>
    </source>
</evidence>
<dbReference type="GO" id="GO:0009750">
    <property type="term" value="P:response to fructose"/>
    <property type="evidence" value="ECO:0007669"/>
    <property type="project" value="TreeGrafter"/>
</dbReference>
<reference evidence="3 4" key="1">
    <citation type="submission" date="2010-05" db="EMBL/GenBank/DDBJ databases">
        <title>The Genome Sequence of Thecamonas trahens ATCC 50062.</title>
        <authorList>
            <consortium name="The Broad Institute Genome Sequencing Platform"/>
            <person name="Russ C."/>
            <person name="Cuomo C."/>
            <person name="Shea T."/>
            <person name="Young S.K."/>
            <person name="Zeng Q."/>
            <person name="Koehrsen M."/>
            <person name="Haas B."/>
            <person name="Borodovsky M."/>
            <person name="Guigo R."/>
            <person name="Alvarado L."/>
            <person name="Berlin A."/>
            <person name="Bochicchio J."/>
            <person name="Borenstein D."/>
            <person name="Chapman S."/>
            <person name="Chen Z."/>
            <person name="Freedman E."/>
            <person name="Gellesch M."/>
            <person name="Goldberg J."/>
            <person name="Griggs A."/>
            <person name="Gujja S."/>
            <person name="Heilman E."/>
            <person name="Heiman D."/>
            <person name="Hepburn T."/>
            <person name="Howarth C."/>
            <person name="Jen D."/>
            <person name="Larson L."/>
            <person name="Mehta T."/>
            <person name="Park D."/>
            <person name="Pearson M."/>
            <person name="Roberts A."/>
            <person name="Saif S."/>
            <person name="Shenoy N."/>
            <person name="Sisk P."/>
            <person name="Stolte C."/>
            <person name="Sykes S."/>
            <person name="Thomson T."/>
            <person name="Walk T."/>
            <person name="White J."/>
            <person name="Yandava C."/>
            <person name="Burger G."/>
            <person name="Gray M.W."/>
            <person name="Holland P.W.H."/>
            <person name="King N."/>
            <person name="Lang F.B.F."/>
            <person name="Roger A.J."/>
            <person name="Ruiz-Trillo I."/>
            <person name="Lander E."/>
            <person name="Nusbaum C."/>
        </authorList>
    </citation>
    <scope>NUCLEOTIDE SEQUENCE [LARGE SCALE GENOMIC DNA]</scope>
    <source>
        <strain evidence="3 4">ATCC 50062</strain>
    </source>
</reference>
<gene>
    <name evidence="3" type="ORF">AMSG_10187</name>
</gene>
<dbReference type="GO" id="GO:0004857">
    <property type="term" value="F:enzyme inhibitor activity"/>
    <property type="evidence" value="ECO:0007669"/>
    <property type="project" value="TreeGrafter"/>
</dbReference>
<accession>A0A0L0DRM0</accession>
<dbReference type="EMBL" id="GL349493">
    <property type="protein sequence ID" value="KNC54945.1"/>
    <property type="molecule type" value="Genomic_DNA"/>
</dbReference>
<organism evidence="3 4">
    <name type="scientific">Thecamonas trahens ATCC 50062</name>
    <dbReference type="NCBI Taxonomy" id="461836"/>
    <lineage>
        <taxon>Eukaryota</taxon>
        <taxon>Apusozoa</taxon>
        <taxon>Apusomonadida</taxon>
        <taxon>Apusomonadidae</taxon>
        <taxon>Thecamonas</taxon>
    </lineage>
</organism>
<dbReference type="GO" id="GO:0019899">
    <property type="term" value="F:enzyme binding"/>
    <property type="evidence" value="ECO:0007669"/>
    <property type="project" value="TreeGrafter"/>
</dbReference>
<dbReference type="Pfam" id="PF20741">
    <property type="entry name" value="GKRP-like_C"/>
    <property type="match status" value="1"/>
</dbReference>
<dbReference type="InterPro" id="IPR005486">
    <property type="entry name" value="Glucokinase_regulatory_CS"/>
</dbReference>
<dbReference type="GO" id="GO:0030246">
    <property type="term" value="F:carbohydrate binding"/>
    <property type="evidence" value="ECO:0007669"/>
    <property type="project" value="TreeGrafter"/>
</dbReference>
<dbReference type="OrthoDB" id="311172at2759"/>
<dbReference type="Pfam" id="PF22645">
    <property type="entry name" value="GKRP_SIS_N"/>
    <property type="match status" value="1"/>
</dbReference>
<dbReference type="AlphaFoldDB" id="A0A0L0DRM0"/>
<dbReference type="Proteomes" id="UP000054408">
    <property type="component" value="Unassembled WGS sequence"/>
</dbReference>
<dbReference type="PANTHER" id="PTHR10088">
    <property type="entry name" value="GLUCOKINASE REGULATORY PROTEIN"/>
    <property type="match status" value="1"/>
</dbReference>
<evidence type="ECO:0000313" key="3">
    <source>
        <dbReference type="EMBL" id="KNC54945.1"/>
    </source>
</evidence>
<dbReference type="GO" id="GO:1901135">
    <property type="term" value="P:carbohydrate derivative metabolic process"/>
    <property type="evidence" value="ECO:0007669"/>
    <property type="project" value="InterPro"/>
</dbReference>
<dbReference type="Gene3D" id="3.40.50.12620">
    <property type="match status" value="1"/>
</dbReference>
<dbReference type="RefSeq" id="XP_013753395.1">
    <property type="nucleotide sequence ID" value="XM_013897941.1"/>
</dbReference>